<dbReference type="GO" id="GO:0003677">
    <property type="term" value="F:DNA binding"/>
    <property type="evidence" value="ECO:0007669"/>
    <property type="project" value="UniProtKB-KW"/>
</dbReference>
<dbReference type="SMART" id="SM00421">
    <property type="entry name" value="HTH_LUXR"/>
    <property type="match status" value="1"/>
</dbReference>
<comment type="caution">
    <text evidence="5">The sequence shown here is derived from an EMBL/GenBank/DDBJ whole genome shotgun (WGS) entry which is preliminary data.</text>
</comment>
<feature type="domain" description="HTH luxR-type" evidence="4">
    <location>
        <begin position="192"/>
        <end position="257"/>
    </location>
</feature>
<dbReference type="PANTHER" id="PTHR44688:SF16">
    <property type="entry name" value="DNA-BINDING TRANSCRIPTIONAL ACTIVATOR DEVR_DOSR"/>
    <property type="match status" value="1"/>
</dbReference>
<evidence type="ECO:0000259" key="4">
    <source>
        <dbReference type="PROSITE" id="PS50043"/>
    </source>
</evidence>
<dbReference type="InterPro" id="IPR016032">
    <property type="entry name" value="Sig_transdc_resp-reg_C-effctor"/>
</dbReference>
<keyword evidence="6" id="KW-1185">Reference proteome</keyword>
<keyword evidence="1" id="KW-0805">Transcription regulation</keyword>
<name>A0A233RYD0_STRDA</name>
<protein>
    <submittedName>
        <fullName evidence="5">Helix-turn-helix transcriptional regulator</fullName>
    </submittedName>
</protein>
<accession>A0A233RYD0</accession>
<dbReference type="Proteomes" id="UP000215483">
    <property type="component" value="Unassembled WGS sequence"/>
</dbReference>
<dbReference type="PANTHER" id="PTHR44688">
    <property type="entry name" value="DNA-BINDING TRANSCRIPTIONAL ACTIVATOR DEVR_DOSR"/>
    <property type="match status" value="1"/>
</dbReference>
<dbReference type="SUPFAM" id="SSF46894">
    <property type="entry name" value="C-terminal effector domain of the bipartite response regulators"/>
    <property type="match status" value="1"/>
</dbReference>
<reference evidence="5 6" key="1">
    <citation type="submission" date="2016-07" db="EMBL/GenBank/DDBJ databases">
        <title>Draft genome of Streptomyces diastatochromogenes.</title>
        <authorList>
            <person name="Podduturi R."/>
            <person name="Lukassen M.B."/>
            <person name="Clausen N."/>
            <person name="Nielsen J.L."/>
            <person name="Jorgensen N.O."/>
        </authorList>
    </citation>
    <scope>NUCLEOTIDE SEQUENCE [LARGE SCALE GENOMIC DNA]</scope>
    <source>
        <strain evidence="5 6">DSM 40608</strain>
    </source>
</reference>
<evidence type="ECO:0000256" key="3">
    <source>
        <dbReference type="ARBA" id="ARBA00023163"/>
    </source>
</evidence>
<dbReference type="CDD" id="cd06170">
    <property type="entry name" value="LuxR_C_like"/>
    <property type="match status" value="1"/>
</dbReference>
<evidence type="ECO:0000313" key="6">
    <source>
        <dbReference type="Proteomes" id="UP000215483"/>
    </source>
</evidence>
<evidence type="ECO:0000256" key="1">
    <source>
        <dbReference type="ARBA" id="ARBA00023015"/>
    </source>
</evidence>
<proteinExistence type="predicted"/>
<sequence length="272" mass="29111">MVHGLNKAYERLVAVAVAALHEREPGRLWPLLGTALTDLCGGEAVVHKLDDWSEDEGTVGVAPDAAATELGRLRDADLGLLRAGYPLADHYTARADRAPVTAYRAVGRDWPGSATARLLGDVLDVDHVLGVPLPGSSAPITGCLVYRSGTDFTDDHLTMAERAQPLLAGVERQRQLLEEWRRSLAPAGAPDERAVDCALTPRETTVLLLLADALTADAIGRRLGISARTVHKHVENIYRKLGTRDRVGTVLRAQRLGLVPSPGAQELCAGPP</sequence>
<dbReference type="PRINTS" id="PR00038">
    <property type="entry name" value="HTHLUXR"/>
</dbReference>
<keyword evidence="2" id="KW-0238">DNA-binding</keyword>
<dbReference type="EMBL" id="MCGQ01000055">
    <property type="protein sequence ID" value="OXY88386.1"/>
    <property type="molecule type" value="Genomic_DNA"/>
</dbReference>
<dbReference type="Pfam" id="PF00196">
    <property type="entry name" value="GerE"/>
    <property type="match status" value="1"/>
</dbReference>
<keyword evidence="3" id="KW-0804">Transcription</keyword>
<organism evidence="5 6">
    <name type="scientific">Streptomyces diastatochromogenes</name>
    <dbReference type="NCBI Taxonomy" id="42236"/>
    <lineage>
        <taxon>Bacteria</taxon>
        <taxon>Bacillati</taxon>
        <taxon>Actinomycetota</taxon>
        <taxon>Actinomycetes</taxon>
        <taxon>Kitasatosporales</taxon>
        <taxon>Streptomycetaceae</taxon>
        <taxon>Streptomyces</taxon>
    </lineage>
</organism>
<gene>
    <name evidence="5" type="ORF">BEK98_42125</name>
</gene>
<dbReference type="InterPro" id="IPR036388">
    <property type="entry name" value="WH-like_DNA-bd_sf"/>
</dbReference>
<dbReference type="InterPro" id="IPR000792">
    <property type="entry name" value="Tscrpt_reg_LuxR_C"/>
</dbReference>
<evidence type="ECO:0000313" key="5">
    <source>
        <dbReference type="EMBL" id="OXY88386.1"/>
    </source>
</evidence>
<dbReference type="GO" id="GO:0006355">
    <property type="term" value="P:regulation of DNA-templated transcription"/>
    <property type="evidence" value="ECO:0007669"/>
    <property type="project" value="InterPro"/>
</dbReference>
<dbReference type="AlphaFoldDB" id="A0A233RYD0"/>
<evidence type="ECO:0000256" key="2">
    <source>
        <dbReference type="ARBA" id="ARBA00023125"/>
    </source>
</evidence>
<dbReference type="PROSITE" id="PS50043">
    <property type="entry name" value="HTH_LUXR_2"/>
    <property type="match status" value="1"/>
</dbReference>
<dbReference type="RefSeq" id="WP_167444407.1">
    <property type="nucleotide sequence ID" value="NZ_MCGQ01000055.1"/>
</dbReference>
<dbReference type="Gene3D" id="1.10.10.10">
    <property type="entry name" value="Winged helix-like DNA-binding domain superfamily/Winged helix DNA-binding domain"/>
    <property type="match status" value="1"/>
</dbReference>